<protein>
    <recommendedName>
        <fullName evidence="4">WW domain-containing protein</fullName>
    </recommendedName>
</protein>
<comment type="caution">
    <text evidence="2">The sequence shown here is derived from an EMBL/GenBank/DDBJ whole genome shotgun (WGS) entry which is preliminary data.</text>
</comment>
<dbReference type="InterPro" id="IPR036020">
    <property type="entry name" value="WW_dom_sf"/>
</dbReference>
<dbReference type="InterPro" id="IPR051105">
    <property type="entry name" value="WWC/KIBRA_Hippo_Reg"/>
</dbReference>
<feature type="compositionally biased region" description="Polar residues" evidence="1">
    <location>
        <begin position="1"/>
        <end position="22"/>
    </location>
</feature>
<dbReference type="Gene3D" id="2.20.70.10">
    <property type="match status" value="1"/>
</dbReference>
<feature type="region of interest" description="Disordered" evidence="1">
    <location>
        <begin position="105"/>
        <end position="172"/>
    </location>
</feature>
<accession>A0ABR2PXX9</accession>
<dbReference type="SUPFAM" id="SSF51045">
    <property type="entry name" value="WW domain"/>
    <property type="match status" value="1"/>
</dbReference>
<keyword evidence="3" id="KW-1185">Reference proteome</keyword>
<organism evidence="2 3">
    <name type="scientific">Hibiscus sabdariffa</name>
    <name type="common">roselle</name>
    <dbReference type="NCBI Taxonomy" id="183260"/>
    <lineage>
        <taxon>Eukaryota</taxon>
        <taxon>Viridiplantae</taxon>
        <taxon>Streptophyta</taxon>
        <taxon>Embryophyta</taxon>
        <taxon>Tracheophyta</taxon>
        <taxon>Spermatophyta</taxon>
        <taxon>Magnoliopsida</taxon>
        <taxon>eudicotyledons</taxon>
        <taxon>Gunneridae</taxon>
        <taxon>Pentapetalae</taxon>
        <taxon>rosids</taxon>
        <taxon>malvids</taxon>
        <taxon>Malvales</taxon>
        <taxon>Malvaceae</taxon>
        <taxon>Malvoideae</taxon>
        <taxon>Hibiscus</taxon>
    </lineage>
</organism>
<dbReference type="PANTHER" id="PTHR14791">
    <property type="entry name" value="BOMB/KIRA PROTEINS"/>
    <property type="match status" value="1"/>
</dbReference>
<dbReference type="PANTHER" id="PTHR14791:SF29">
    <property type="entry name" value="PROTEIN KIBRA"/>
    <property type="match status" value="1"/>
</dbReference>
<feature type="compositionally biased region" description="Low complexity" evidence="1">
    <location>
        <begin position="45"/>
        <end position="60"/>
    </location>
</feature>
<name>A0ABR2PXX9_9ROSI</name>
<evidence type="ECO:0000313" key="3">
    <source>
        <dbReference type="Proteomes" id="UP001396334"/>
    </source>
</evidence>
<gene>
    <name evidence="2" type="ORF">V6N11_033369</name>
</gene>
<evidence type="ECO:0000256" key="1">
    <source>
        <dbReference type="SAM" id="MobiDB-lite"/>
    </source>
</evidence>
<reference evidence="2 3" key="1">
    <citation type="journal article" date="2024" name="G3 (Bethesda)">
        <title>Genome assembly of Hibiscus sabdariffa L. provides insights into metabolisms of medicinal natural products.</title>
        <authorList>
            <person name="Kim T."/>
        </authorList>
    </citation>
    <scope>NUCLEOTIDE SEQUENCE [LARGE SCALE GENOMIC DNA]</scope>
    <source>
        <strain evidence="2">TK-2024</strain>
        <tissue evidence="2">Old leaves</tissue>
    </source>
</reference>
<proteinExistence type="predicted"/>
<evidence type="ECO:0008006" key="4">
    <source>
        <dbReference type="Google" id="ProtNLM"/>
    </source>
</evidence>
<dbReference type="Proteomes" id="UP001396334">
    <property type="component" value="Unassembled WGS sequence"/>
</dbReference>
<feature type="compositionally biased region" description="Gly residues" evidence="1">
    <location>
        <begin position="31"/>
        <end position="41"/>
    </location>
</feature>
<dbReference type="EMBL" id="JBBPBN010000049">
    <property type="protein sequence ID" value="KAK8993267.1"/>
    <property type="molecule type" value="Genomic_DNA"/>
</dbReference>
<sequence>MTAPNMATITESLERSLQNFSLNHERRSSNSGGGGDGGGEDGLTRRSPTSDDNNNNSSRNLPIGVSDTSLELNSHLSLPYHWEQCLDLKTGEIYYINWRNGMKASQDPRTAAQYSGGDFYSDEEEDEDDDDDDEDSLYDSEESPSESSPCSTRDKGHYNSSNSNNNRRAEKDKDNVLVVAGCKSCLMYFMVPKQVEDCPKCNGQLLHFDRSESTSP</sequence>
<feature type="region of interest" description="Disordered" evidence="1">
    <location>
        <begin position="1"/>
        <end position="62"/>
    </location>
</feature>
<evidence type="ECO:0000313" key="2">
    <source>
        <dbReference type="EMBL" id="KAK8993267.1"/>
    </source>
</evidence>
<feature type="compositionally biased region" description="Acidic residues" evidence="1">
    <location>
        <begin position="120"/>
        <end position="144"/>
    </location>
</feature>